<dbReference type="RefSeq" id="WP_001081585.1">
    <property type="nucleotide sequence ID" value="NZ_CP009335.1"/>
</dbReference>
<evidence type="ECO:0000313" key="4">
    <source>
        <dbReference type="Proteomes" id="UP000031876"/>
    </source>
</evidence>
<dbReference type="EMBL" id="CP053980">
    <property type="protein sequence ID" value="QKH25869.1"/>
    <property type="molecule type" value="Genomic_DNA"/>
</dbReference>
<feature type="transmembrane region" description="Helical" evidence="1">
    <location>
        <begin position="117"/>
        <end position="136"/>
    </location>
</feature>
<feature type="transmembrane region" description="Helical" evidence="1">
    <location>
        <begin position="51"/>
        <end position="77"/>
    </location>
</feature>
<dbReference type="KEGG" id="btw:BF38_2206"/>
<name>A0A0B5NA68_BACTU</name>
<keyword evidence="1" id="KW-1133">Transmembrane helix</keyword>
<reference evidence="3 5" key="2">
    <citation type="submission" date="2020-05" db="EMBL/GenBank/DDBJ databases">
        <title>FDA dAtabase for Regulatory Grade micrObial Sequences (FDA-ARGOS): Supporting development and validation of Infectious Disease Dx tests.</title>
        <authorList>
            <person name="Nelson B."/>
            <person name="Plummer A."/>
            <person name="Tallon L."/>
            <person name="Sadzewicz L."/>
            <person name="Zhao X."/>
            <person name="Vavikolanu K."/>
            <person name="Mehta A."/>
            <person name="Aluvathingal J."/>
            <person name="Nadendla S."/>
            <person name="Myers T."/>
            <person name="Yan Y."/>
            <person name="Sichtig H."/>
        </authorList>
    </citation>
    <scope>NUCLEOTIDE SEQUENCE [LARGE SCALE GENOMIC DNA]</scope>
    <source>
        <strain evidence="3 5">FDAARGOS_795</strain>
    </source>
</reference>
<sequence>MNRQNSSHNKDDSSNKIAAFIATLGALLVSVEVLSNFFIIFWLMIIAVTNLIVIFYLQISVFSLVTTILFLIFYFIYKKLFAHSKFVETFSKYNMIITIISLLILNMLYIYQKMFNGALITPVVIIITWLIYKVMFKKIKNKKN</sequence>
<dbReference type="EMBL" id="CP009335">
    <property type="protein sequence ID" value="AJG74619.1"/>
    <property type="molecule type" value="Genomic_DNA"/>
</dbReference>
<keyword evidence="1" id="KW-0812">Transmembrane</keyword>
<gene>
    <name evidence="2" type="ORF">BF38_2206</name>
    <name evidence="3" type="ORF">FOC89_18700</name>
</gene>
<accession>A0A0B5NA68</accession>
<dbReference type="Proteomes" id="UP000501107">
    <property type="component" value="Chromosome"/>
</dbReference>
<organism evidence="3 5">
    <name type="scientific">Bacillus thuringiensis</name>
    <dbReference type="NCBI Taxonomy" id="1428"/>
    <lineage>
        <taxon>Bacteria</taxon>
        <taxon>Bacillati</taxon>
        <taxon>Bacillota</taxon>
        <taxon>Bacilli</taxon>
        <taxon>Bacillales</taxon>
        <taxon>Bacillaceae</taxon>
        <taxon>Bacillus</taxon>
        <taxon>Bacillus cereus group</taxon>
    </lineage>
</organism>
<dbReference type="Proteomes" id="UP000031876">
    <property type="component" value="Chromosome"/>
</dbReference>
<evidence type="ECO:0000313" key="3">
    <source>
        <dbReference type="EMBL" id="QKH25869.1"/>
    </source>
</evidence>
<evidence type="ECO:0000256" key="1">
    <source>
        <dbReference type="SAM" id="Phobius"/>
    </source>
</evidence>
<proteinExistence type="predicted"/>
<evidence type="ECO:0000313" key="2">
    <source>
        <dbReference type="EMBL" id="AJG74619.1"/>
    </source>
</evidence>
<dbReference type="AlphaFoldDB" id="A0A0B5NA68"/>
<evidence type="ECO:0000313" key="5">
    <source>
        <dbReference type="Proteomes" id="UP000501107"/>
    </source>
</evidence>
<reference evidence="2 4" key="1">
    <citation type="journal article" date="2015" name="Genome Announc.">
        <title>Complete genome sequences for 35 biothreat assay-relevant bacillus species.</title>
        <authorList>
            <person name="Johnson S.L."/>
            <person name="Daligault H.E."/>
            <person name="Davenport K.W."/>
            <person name="Jaissle J."/>
            <person name="Frey K.G."/>
            <person name="Ladner J.T."/>
            <person name="Broomall S.M."/>
            <person name="Bishop-Lilly K.A."/>
            <person name="Bruce D.C."/>
            <person name="Gibbons H.S."/>
            <person name="Coyne S.R."/>
            <person name="Lo C.C."/>
            <person name="Meincke L."/>
            <person name="Munk A.C."/>
            <person name="Koroleva G.I."/>
            <person name="Rosenzweig C.N."/>
            <person name="Palacios G.F."/>
            <person name="Redden C.L."/>
            <person name="Minogue T.D."/>
            <person name="Chain P.S."/>
        </authorList>
    </citation>
    <scope>NUCLEOTIDE SEQUENCE [LARGE SCALE GENOMIC DNA]</scope>
    <source>
        <strain evidence="2 4">HD1011</strain>
    </source>
</reference>
<protein>
    <submittedName>
        <fullName evidence="2">Membrane protein</fullName>
    </submittedName>
</protein>
<keyword evidence="1" id="KW-0472">Membrane</keyword>
<feature type="transmembrane region" description="Helical" evidence="1">
    <location>
        <begin position="93"/>
        <end position="111"/>
    </location>
</feature>
<feature type="transmembrane region" description="Helical" evidence="1">
    <location>
        <begin position="20"/>
        <end position="45"/>
    </location>
</feature>